<keyword evidence="8" id="KW-1185">Reference proteome</keyword>
<evidence type="ECO:0000313" key="8">
    <source>
        <dbReference type="Proteomes" id="UP001595528"/>
    </source>
</evidence>
<proteinExistence type="inferred from homology"/>
<dbReference type="CDD" id="cd10001">
    <property type="entry name" value="HDAC_classII_APAH"/>
    <property type="match status" value="1"/>
</dbReference>
<comment type="caution">
    <text evidence="7">The sequence shown here is derived from an EMBL/GenBank/DDBJ whole genome shotgun (WGS) entry which is preliminary data.</text>
</comment>
<dbReference type="Gene3D" id="3.40.800.20">
    <property type="entry name" value="Histone deacetylase domain"/>
    <property type="match status" value="1"/>
</dbReference>
<dbReference type="Pfam" id="PF00850">
    <property type="entry name" value="Hist_deacetyl"/>
    <property type="match status" value="1"/>
</dbReference>
<accession>A0ABV7KZ54</accession>
<name>A0ABV7KZ54_9PROT</name>
<keyword evidence="3" id="KW-0479">Metal-binding</keyword>
<dbReference type="InterPro" id="IPR023696">
    <property type="entry name" value="Ureohydrolase_dom_sf"/>
</dbReference>
<evidence type="ECO:0000256" key="1">
    <source>
        <dbReference type="ARBA" id="ARBA00001947"/>
    </source>
</evidence>
<dbReference type="PRINTS" id="PR01270">
    <property type="entry name" value="HDASUPER"/>
</dbReference>
<protein>
    <submittedName>
        <fullName evidence="7">Histone deacetylase family protein</fullName>
    </submittedName>
</protein>
<dbReference type="EMBL" id="JBHRTR010000023">
    <property type="protein sequence ID" value="MFC3227584.1"/>
    <property type="molecule type" value="Genomic_DNA"/>
</dbReference>
<evidence type="ECO:0000259" key="6">
    <source>
        <dbReference type="Pfam" id="PF00850"/>
    </source>
</evidence>
<dbReference type="Proteomes" id="UP001595528">
    <property type="component" value="Unassembled WGS sequence"/>
</dbReference>
<dbReference type="PANTHER" id="PTHR10625">
    <property type="entry name" value="HISTONE DEACETYLASE HDAC1-RELATED"/>
    <property type="match status" value="1"/>
</dbReference>
<organism evidence="7 8">
    <name type="scientific">Marinibaculum pumilum</name>
    <dbReference type="NCBI Taxonomy" id="1766165"/>
    <lineage>
        <taxon>Bacteria</taxon>
        <taxon>Pseudomonadati</taxon>
        <taxon>Pseudomonadota</taxon>
        <taxon>Alphaproteobacteria</taxon>
        <taxon>Rhodospirillales</taxon>
        <taxon>Rhodospirillaceae</taxon>
        <taxon>Marinibaculum</taxon>
    </lineage>
</organism>
<dbReference type="PANTHER" id="PTHR10625:SF17">
    <property type="entry name" value="HISTONE DEACETYLASE 8"/>
    <property type="match status" value="1"/>
</dbReference>
<dbReference type="InterPro" id="IPR037138">
    <property type="entry name" value="His_deacetylse_dom_sf"/>
</dbReference>
<feature type="domain" description="Histone deacetylase" evidence="6">
    <location>
        <begin position="27"/>
        <end position="336"/>
    </location>
</feature>
<evidence type="ECO:0000313" key="7">
    <source>
        <dbReference type="EMBL" id="MFC3227584.1"/>
    </source>
</evidence>
<evidence type="ECO:0000256" key="3">
    <source>
        <dbReference type="ARBA" id="ARBA00022723"/>
    </source>
</evidence>
<evidence type="ECO:0000256" key="2">
    <source>
        <dbReference type="ARBA" id="ARBA00005947"/>
    </source>
</evidence>
<gene>
    <name evidence="7" type="ORF">ACFOGJ_10100</name>
</gene>
<dbReference type="RefSeq" id="WP_379899861.1">
    <property type="nucleotide sequence ID" value="NZ_JBHRTR010000023.1"/>
</dbReference>
<keyword evidence="4" id="KW-0378">Hydrolase</keyword>
<dbReference type="SUPFAM" id="SSF52768">
    <property type="entry name" value="Arginase/deacetylase"/>
    <property type="match status" value="1"/>
</dbReference>
<comment type="similarity">
    <text evidence="2">Belongs to the histone deacetylase family.</text>
</comment>
<sequence>MQIVYDPRQKGHDPQHFLVRGQPKANPETPERVDILLAALQAGGHPVSTPEEHGAGPRAAVHSPDYLRFLATIADRWQALPDAGAEVLPNVHPPMRDGGYPRSPVGQAGYHMADTACPIAAGTWEAVCASANTAVDAAARLLGGAADAVYALCRPPGHHAFADMAGGFCYLNNSAIAAQYLRRSAARVAILDIDVHHGNGTQGIFYARRDVLTLSIHADPADYYPFFWGYEAERGTGEGLGFNMNLPLPVGSGDAEVAAALDRALERMAAYAPEILVVALGLDASRDDPLKGMTVTPAGFQDLGRRIGSLTCPVLAVQEGGYVSASLGENLAAFLTGFEAARA</sequence>
<dbReference type="InterPro" id="IPR000286">
    <property type="entry name" value="HDACs"/>
</dbReference>
<dbReference type="InterPro" id="IPR023801">
    <property type="entry name" value="His_deacetylse_dom"/>
</dbReference>
<comment type="cofactor">
    <cofactor evidence="1">
        <name>Zn(2+)</name>
        <dbReference type="ChEBI" id="CHEBI:29105"/>
    </cofactor>
</comment>
<evidence type="ECO:0000256" key="5">
    <source>
        <dbReference type="ARBA" id="ARBA00022833"/>
    </source>
</evidence>
<reference evidence="8" key="1">
    <citation type="journal article" date="2019" name="Int. J. Syst. Evol. Microbiol.">
        <title>The Global Catalogue of Microorganisms (GCM) 10K type strain sequencing project: providing services to taxonomists for standard genome sequencing and annotation.</title>
        <authorList>
            <consortium name="The Broad Institute Genomics Platform"/>
            <consortium name="The Broad Institute Genome Sequencing Center for Infectious Disease"/>
            <person name="Wu L."/>
            <person name="Ma J."/>
        </authorList>
    </citation>
    <scope>NUCLEOTIDE SEQUENCE [LARGE SCALE GENOMIC DNA]</scope>
    <source>
        <strain evidence="8">KCTC 42964</strain>
    </source>
</reference>
<keyword evidence="5" id="KW-0862">Zinc</keyword>
<evidence type="ECO:0000256" key="4">
    <source>
        <dbReference type="ARBA" id="ARBA00022801"/>
    </source>
</evidence>